<sequence>MNDADFVKDLREKVSNVETSKVKMGIEQMSAIAHELGISVDEDSPECQTAKKNADSITAEIQDILEYKEAQLPLQGQIWKDLTRLEKEEFRLRKVGSEKIEDYKSDLQLEKKQLRKKQNSHDMSKAIACFINAISSPGMERCYFLKWMRMNLDNVSREKLFNLREQYKEKCKNSENKEEIKDIDKQLSNSSLGTEHFFREMGQIYEASLSLPETDLARQQLQDLPKLCAELMLDGFPLELVDGEASNIPIGWVSDVLSQLNDLVSPKNKILVVTVLGVQSTGKSTLLNTMFGVQFAVSSGRCTRGAFMLLIKINEDVKKDLNCDFMVIIDTEGLKSPELAQLDNSHEHDNELATLVVGLSDITIINIAMENSTEMKDILQIVVHAFLRMKEVGKAQMSVCSPECVDVSAHDKNLRDRKLLLQQLNEMTQAAAKMEKKNENMSFTDVMEYSPDTGNWYIPGLWNGNPPMAAVNAGYSEAVYELKKT</sequence>
<evidence type="ECO:0000256" key="1">
    <source>
        <dbReference type="ARBA" id="ARBA00006828"/>
    </source>
</evidence>
<dbReference type="InterPro" id="IPR027417">
    <property type="entry name" value="P-loop_NTPase"/>
</dbReference>
<gene>
    <name evidence="3" type="ORF">KUDE01_030398</name>
</gene>
<dbReference type="Pfam" id="PF25683">
    <property type="entry name" value="URGCP_GTPase"/>
    <property type="match status" value="1"/>
</dbReference>
<proteinExistence type="inferred from homology"/>
<evidence type="ECO:0000313" key="3">
    <source>
        <dbReference type="EMBL" id="KAK1886683.1"/>
    </source>
</evidence>
<dbReference type="SUPFAM" id="SSF52540">
    <property type="entry name" value="P-loop containing nucleoside triphosphate hydrolases"/>
    <property type="match status" value="1"/>
</dbReference>
<evidence type="ECO:0000259" key="2">
    <source>
        <dbReference type="PROSITE" id="PS51717"/>
    </source>
</evidence>
<dbReference type="Pfam" id="PF25496">
    <property type="entry name" value="URGCP"/>
    <property type="match status" value="1"/>
</dbReference>
<feature type="domain" description="VLIG-type G" evidence="2">
    <location>
        <begin position="267"/>
        <end position="485"/>
    </location>
</feature>
<comment type="caution">
    <text evidence="3">The sequence shown here is derived from an EMBL/GenBank/DDBJ whole genome shotgun (WGS) entry which is preliminary data.</text>
</comment>
<keyword evidence="4" id="KW-1185">Reference proteome</keyword>
<dbReference type="PANTHER" id="PTHR14819:SF9">
    <property type="entry name" value="UP-REGULATOR OF CELL PROLIFERATION-LIKE"/>
    <property type="match status" value="1"/>
</dbReference>
<dbReference type="PANTHER" id="PTHR14819">
    <property type="entry name" value="GTP-BINDING"/>
    <property type="match status" value="1"/>
</dbReference>
<dbReference type="Proteomes" id="UP001228049">
    <property type="component" value="Unassembled WGS sequence"/>
</dbReference>
<dbReference type="PROSITE" id="PS51717">
    <property type="entry name" value="G_VLIG"/>
    <property type="match status" value="1"/>
</dbReference>
<dbReference type="InterPro" id="IPR030383">
    <property type="entry name" value="G_VLIG_dom"/>
</dbReference>
<dbReference type="AlphaFoldDB" id="A0AAD9EYY0"/>
<protein>
    <submittedName>
        <fullName evidence="3">Interferon-induced very large GTPase 1</fullName>
    </submittedName>
</protein>
<comment type="similarity">
    <text evidence="1">Belongs to the TRAFAC class dynamin-like GTPase superfamily. Very large inducible GTPase (VLIG) family.</text>
</comment>
<dbReference type="GO" id="GO:0005525">
    <property type="term" value="F:GTP binding"/>
    <property type="evidence" value="ECO:0007669"/>
    <property type="project" value="InterPro"/>
</dbReference>
<dbReference type="Gene3D" id="3.40.50.300">
    <property type="entry name" value="P-loop containing nucleotide triphosphate hydrolases"/>
    <property type="match status" value="1"/>
</dbReference>
<reference evidence="3" key="1">
    <citation type="submission" date="2023-04" db="EMBL/GenBank/DDBJ databases">
        <title>Chromosome-level genome of Chaenocephalus aceratus.</title>
        <authorList>
            <person name="Park H."/>
        </authorList>
    </citation>
    <scope>NUCLEOTIDE SEQUENCE</scope>
    <source>
        <strain evidence="3">DE</strain>
        <tissue evidence="3">Muscle</tissue>
    </source>
</reference>
<dbReference type="EMBL" id="JASDAP010000020">
    <property type="protein sequence ID" value="KAK1886683.1"/>
    <property type="molecule type" value="Genomic_DNA"/>
</dbReference>
<dbReference type="InterPro" id="IPR052986">
    <property type="entry name" value="VLIG_GTPase"/>
</dbReference>
<dbReference type="InterPro" id="IPR057365">
    <property type="entry name" value="URGCP"/>
</dbReference>
<dbReference type="GO" id="GO:0003924">
    <property type="term" value="F:GTPase activity"/>
    <property type="evidence" value="ECO:0007669"/>
    <property type="project" value="InterPro"/>
</dbReference>
<evidence type="ECO:0000313" key="4">
    <source>
        <dbReference type="Proteomes" id="UP001228049"/>
    </source>
</evidence>
<organism evidence="3 4">
    <name type="scientific">Dissostichus eleginoides</name>
    <name type="common">Patagonian toothfish</name>
    <name type="synonym">Dissostichus amissus</name>
    <dbReference type="NCBI Taxonomy" id="100907"/>
    <lineage>
        <taxon>Eukaryota</taxon>
        <taxon>Metazoa</taxon>
        <taxon>Chordata</taxon>
        <taxon>Craniata</taxon>
        <taxon>Vertebrata</taxon>
        <taxon>Euteleostomi</taxon>
        <taxon>Actinopterygii</taxon>
        <taxon>Neopterygii</taxon>
        <taxon>Teleostei</taxon>
        <taxon>Neoteleostei</taxon>
        <taxon>Acanthomorphata</taxon>
        <taxon>Eupercaria</taxon>
        <taxon>Perciformes</taxon>
        <taxon>Notothenioidei</taxon>
        <taxon>Nototheniidae</taxon>
        <taxon>Dissostichus</taxon>
    </lineage>
</organism>
<name>A0AAD9EYY0_DISEL</name>
<accession>A0AAD9EYY0</accession>